<proteinExistence type="predicted"/>
<evidence type="ECO:0000313" key="2">
    <source>
        <dbReference type="Proteomes" id="UP001064504"/>
    </source>
</evidence>
<organism evidence="1 2">
    <name type="scientific">Pseudomonas promysalinigenes</name>
    <dbReference type="NCBI Taxonomy" id="485898"/>
    <lineage>
        <taxon>Bacteria</taxon>
        <taxon>Pseudomonadati</taxon>
        <taxon>Pseudomonadota</taxon>
        <taxon>Gammaproteobacteria</taxon>
        <taxon>Pseudomonadales</taxon>
        <taxon>Pseudomonadaceae</taxon>
        <taxon>Pseudomonas</taxon>
    </lineage>
</organism>
<dbReference type="Proteomes" id="UP001064504">
    <property type="component" value="Chromosome"/>
</dbReference>
<name>A0ABY6AKQ7_9PSED</name>
<gene>
    <name evidence="1" type="ORF">N5C08_01525</name>
</gene>
<accession>A0ABY6AKQ7</accession>
<dbReference type="RefSeq" id="WP_261744550.1">
    <property type="nucleotide sequence ID" value="NZ_CP104557.1"/>
</dbReference>
<keyword evidence="2" id="KW-1185">Reference proteome</keyword>
<protein>
    <submittedName>
        <fullName evidence="1">Uncharacterized protein</fullName>
    </submittedName>
</protein>
<evidence type="ECO:0000313" key="1">
    <source>
        <dbReference type="EMBL" id="UXH40264.1"/>
    </source>
</evidence>
<sequence length="63" mass="6891">MEFGLTVGRLISIHIDKYGIENSDLAVFVLSKPIYIGYKIASREGRSQAVADVTLSCYPLTIG</sequence>
<dbReference type="EMBL" id="CP104557">
    <property type="protein sequence ID" value="UXH40264.1"/>
    <property type="molecule type" value="Genomic_DNA"/>
</dbReference>
<reference evidence="1" key="1">
    <citation type="submission" date="2022-09" db="EMBL/GenBank/DDBJ databases">
        <title>Complete genome sequence of Pseudomonas promysalinigenes strain RL-WG26, a newly isolated PGPR with the potential for plant salinity stress alleviation.</title>
        <authorList>
            <person name="Ren L."/>
            <person name="Wang G."/>
            <person name="Hu H."/>
        </authorList>
    </citation>
    <scope>NUCLEOTIDE SEQUENCE</scope>
    <source>
        <strain evidence="1">RL-WG26</strain>
    </source>
</reference>